<sequence>MTGSAEDSDEMHRRVDWLKPSDRVILAEIGKYGGWMKPATLALNIGYTRGHIARRCQTLAEKGFLEKHEETAAYQLTKLGKDFLNDELEPEDLTTDSQ</sequence>
<dbReference type="Proteomes" id="UP001596432">
    <property type="component" value="Unassembled WGS sequence"/>
</dbReference>
<dbReference type="AlphaFoldDB" id="A0ABD5Y484"/>
<name>A0ABD5Y484_9EURY</name>
<accession>A0ABD5Y484</accession>
<dbReference type="EMBL" id="JBHTAS010000001">
    <property type="protein sequence ID" value="MFC7142042.1"/>
    <property type="molecule type" value="Genomic_DNA"/>
</dbReference>
<proteinExistence type="predicted"/>
<dbReference type="InterPro" id="IPR036388">
    <property type="entry name" value="WH-like_DNA-bd_sf"/>
</dbReference>
<dbReference type="GeneID" id="78822375"/>
<evidence type="ECO:0008006" key="3">
    <source>
        <dbReference type="Google" id="ProtNLM"/>
    </source>
</evidence>
<dbReference type="Gene3D" id="1.10.10.10">
    <property type="entry name" value="Winged helix-like DNA-binding domain superfamily/Winged helix DNA-binding domain"/>
    <property type="match status" value="1"/>
</dbReference>
<gene>
    <name evidence="1" type="ORF">ACFQMA_19675</name>
</gene>
<evidence type="ECO:0000313" key="2">
    <source>
        <dbReference type="Proteomes" id="UP001596432"/>
    </source>
</evidence>
<keyword evidence="2" id="KW-1185">Reference proteome</keyword>
<evidence type="ECO:0000313" key="1">
    <source>
        <dbReference type="EMBL" id="MFC7142042.1"/>
    </source>
</evidence>
<dbReference type="RefSeq" id="WP_274323117.1">
    <property type="nucleotide sequence ID" value="NZ_CP118158.1"/>
</dbReference>
<organism evidence="1 2">
    <name type="scientific">Halosimplex aquaticum</name>
    <dbReference type="NCBI Taxonomy" id="3026162"/>
    <lineage>
        <taxon>Archaea</taxon>
        <taxon>Methanobacteriati</taxon>
        <taxon>Methanobacteriota</taxon>
        <taxon>Stenosarchaea group</taxon>
        <taxon>Halobacteria</taxon>
        <taxon>Halobacteriales</taxon>
        <taxon>Haloarculaceae</taxon>
        <taxon>Halosimplex</taxon>
    </lineage>
</organism>
<dbReference type="InterPro" id="IPR036390">
    <property type="entry name" value="WH_DNA-bd_sf"/>
</dbReference>
<dbReference type="SUPFAM" id="SSF46785">
    <property type="entry name" value="Winged helix' DNA-binding domain"/>
    <property type="match status" value="1"/>
</dbReference>
<comment type="caution">
    <text evidence="1">The sequence shown here is derived from an EMBL/GenBank/DDBJ whole genome shotgun (WGS) entry which is preliminary data.</text>
</comment>
<protein>
    <recommendedName>
        <fullName evidence="3">MarR family transcriptional regulator</fullName>
    </recommendedName>
</protein>
<reference evidence="1 2" key="1">
    <citation type="journal article" date="2019" name="Int. J. Syst. Evol. Microbiol.">
        <title>The Global Catalogue of Microorganisms (GCM) 10K type strain sequencing project: providing services to taxonomists for standard genome sequencing and annotation.</title>
        <authorList>
            <consortium name="The Broad Institute Genomics Platform"/>
            <consortium name="The Broad Institute Genome Sequencing Center for Infectious Disease"/>
            <person name="Wu L."/>
            <person name="Ma J."/>
        </authorList>
    </citation>
    <scope>NUCLEOTIDE SEQUENCE [LARGE SCALE GENOMIC DNA]</scope>
    <source>
        <strain evidence="1 2">XZYJT29</strain>
    </source>
</reference>